<keyword evidence="1" id="KW-0812">Transmembrane</keyword>
<organism evidence="2 3">
    <name type="scientific">Pediococcus pentosaceus</name>
    <dbReference type="NCBI Taxonomy" id="1255"/>
    <lineage>
        <taxon>Bacteria</taxon>
        <taxon>Bacillati</taxon>
        <taxon>Bacillota</taxon>
        <taxon>Bacilli</taxon>
        <taxon>Lactobacillales</taxon>
        <taxon>Lactobacillaceae</taxon>
        <taxon>Pediococcus</taxon>
    </lineage>
</organism>
<reference evidence="2 3" key="1">
    <citation type="submission" date="2017-05" db="EMBL/GenBank/DDBJ databases">
        <title>Genome sequence of Pediococcus pentosaceus strain SRCM100892.</title>
        <authorList>
            <person name="Cho S.H."/>
        </authorList>
    </citation>
    <scope>NUCLEOTIDE SEQUENCE [LARGE SCALE GENOMIC DNA]</scope>
    <source>
        <strain evidence="2 3">SRCM100892</strain>
    </source>
</reference>
<proteinExistence type="predicted"/>
<feature type="transmembrane region" description="Helical" evidence="1">
    <location>
        <begin position="37"/>
        <end position="56"/>
    </location>
</feature>
<keyword evidence="1" id="KW-0472">Membrane</keyword>
<gene>
    <name evidence="2" type="ORF">S100892_00329</name>
</gene>
<dbReference type="AlphaFoldDB" id="A0A1Y0VN86"/>
<protein>
    <recommendedName>
        <fullName evidence="4">Cardiolipin synthase N-terminal domain-containing protein</fullName>
    </recommendedName>
</protein>
<evidence type="ECO:0008006" key="4">
    <source>
        <dbReference type="Google" id="ProtNLM"/>
    </source>
</evidence>
<sequence length="67" mass="7653">MDLKILIPVIVILVGYLGFLLNDLIHIPATKNFSKWTWGLICCIAIPLGGIVYYFWGRVSAEEHDYE</sequence>
<dbReference type="RefSeq" id="WP_094104265.1">
    <property type="nucleotide sequence ID" value="NZ_CP085178.1"/>
</dbReference>
<evidence type="ECO:0000313" key="2">
    <source>
        <dbReference type="EMBL" id="ARW18934.1"/>
    </source>
</evidence>
<dbReference type="EMBL" id="CP021474">
    <property type="protein sequence ID" value="ARW18934.1"/>
    <property type="molecule type" value="Genomic_DNA"/>
</dbReference>
<dbReference type="Proteomes" id="UP000196118">
    <property type="component" value="Chromosome"/>
</dbReference>
<accession>A0A1Y0VN86</accession>
<keyword evidence="1" id="KW-1133">Transmembrane helix</keyword>
<evidence type="ECO:0000313" key="3">
    <source>
        <dbReference type="Proteomes" id="UP000196118"/>
    </source>
</evidence>
<evidence type="ECO:0000256" key="1">
    <source>
        <dbReference type="SAM" id="Phobius"/>
    </source>
</evidence>
<feature type="transmembrane region" description="Helical" evidence="1">
    <location>
        <begin position="6"/>
        <end position="25"/>
    </location>
</feature>
<name>A0A1Y0VN86_PEDPE</name>